<dbReference type="EMBL" id="AORI01000011">
    <property type="protein sequence ID" value="ENY68633.1"/>
    <property type="molecule type" value="Genomic_DNA"/>
</dbReference>
<feature type="transmembrane region" description="Helical" evidence="1">
    <location>
        <begin position="35"/>
        <end position="59"/>
    </location>
</feature>
<keyword evidence="1" id="KW-0812">Transmembrane</keyword>
<dbReference type="eggNOG" id="ENOG5031YPQ">
    <property type="taxonomic scope" value="Bacteria"/>
</dbReference>
<dbReference type="PATRIC" id="fig|1188233.3.peg.410"/>
<reference evidence="2 3" key="1">
    <citation type="journal article" date="2013" name="Genome Announc.">
        <title>Draft Genome Sequences of Mycoplasma auris and Mycoplasma yeatsii, Two Species of the Ear Canal of Caprinae.</title>
        <authorList>
            <person name="Dordet-Frisoni E."/>
            <person name="Baranowski E."/>
            <person name="Barre A."/>
            <person name="Blanchard A."/>
            <person name="Breton M."/>
            <person name="Couture C."/>
            <person name="Dupuy V."/>
            <person name="Gaurivaud P."/>
            <person name="Jacob D."/>
            <person name="Lemaitre C."/>
            <person name="Manso-Silvan L."/>
            <person name="Nikolski M."/>
            <person name="Nouvel L.X."/>
            <person name="Poumarat F."/>
            <person name="Sirand-Pugnet P."/>
            <person name="Thebault P."/>
            <person name="Theil S."/>
            <person name="Thiaucourt F."/>
            <person name="Citti C."/>
            <person name="Tardy F."/>
        </authorList>
    </citation>
    <scope>NUCLEOTIDE SEQUENCE [LARGE SCALE GENOMIC DNA]</scope>
    <source>
        <strain evidence="2 3">15026</strain>
    </source>
</reference>
<feature type="transmembrane region" description="Helical" evidence="1">
    <location>
        <begin position="9"/>
        <end position="29"/>
    </location>
</feature>
<keyword evidence="1" id="KW-1133">Transmembrane helix</keyword>
<accession>N9VAC8</accession>
<dbReference type="RefSeq" id="WP_004424758.1">
    <property type="nucleotide sequence ID" value="NZ_AORI01000011.1"/>
</dbReference>
<feature type="transmembrane region" description="Helical" evidence="1">
    <location>
        <begin position="79"/>
        <end position="107"/>
    </location>
</feature>
<protein>
    <submittedName>
        <fullName evidence="2">Uncharacterized protein</fullName>
    </submittedName>
</protein>
<organism evidence="2 3">
    <name type="scientific">Metamycoplasma auris 15026</name>
    <dbReference type="NCBI Taxonomy" id="1188233"/>
    <lineage>
        <taxon>Bacteria</taxon>
        <taxon>Bacillati</taxon>
        <taxon>Mycoplasmatota</taxon>
        <taxon>Mycoplasmoidales</taxon>
        <taxon>Metamycoplasmataceae</taxon>
        <taxon>Metamycoplasma</taxon>
    </lineage>
</organism>
<feature type="transmembrane region" description="Helical" evidence="1">
    <location>
        <begin position="127"/>
        <end position="149"/>
    </location>
</feature>
<dbReference type="Proteomes" id="UP000013131">
    <property type="component" value="Unassembled WGS sequence"/>
</dbReference>
<evidence type="ECO:0000313" key="3">
    <source>
        <dbReference type="Proteomes" id="UP000013131"/>
    </source>
</evidence>
<keyword evidence="1" id="KW-0472">Membrane</keyword>
<dbReference type="OrthoDB" id="399319at2"/>
<name>N9VAC8_9BACT</name>
<gene>
    <name evidence="2" type="ORF">MAU_4240</name>
</gene>
<evidence type="ECO:0000313" key="2">
    <source>
        <dbReference type="EMBL" id="ENY68633.1"/>
    </source>
</evidence>
<comment type="caution">
    <text evidence="2">The sequence shown here is derived from an EMBL/GenBank/DDBJ whole genome shotgun (WGS) entry which is preliminary data.</text>
</comment>
<proteinExistence type="predicted"/>
<dbReference type="AlphaFoldDB" id="N9VAC8"/>
<evidence type="ECO:0000256" key="1">
    <source>
        <dbReference type="SAM" id="Phobius"/>
    </source>
</evidence>
<dbReference type="STRING" id="1188233.MAU_4240"/>
<sequence length="158" mass="18230">MITLDGKRFWITYIALNISLLLVFGAVAFSNYSMLTGYIIGNISFLFFLLSLKLVMKLLSNVANNKKNKTKKEKKDSHIYFFTAFLIFLLGLLLNIGLFVLFIWINYFYHTKFDNSSNIAFFPFNTIAMTAPHLLLSVHVIIWGFLALIKNKKKKKGE</sequence>
<keyword evidence="3" id="KW-1185">Reference proteome</keyword>